<reference evidence="2 3" key="1">
    <citation type="submission" date="2008-03" db="EMBL/GenBank/DDBJ databases">
        <title>The Genome Sequence of Verticillium dahliae VdLs.17.</title>
        <authorList>
            <consortium name="The Broad Institute Genome Sequencing Platform"/>
            <person name="Ma L.-J.J."/>
            <person name="Klosterman S.J."/>
            <person name="Subbarao K."/>
            <person name="Dobinson K."/>
            <person name="Veronese P."/>
            <person name="Kang S."/>
            <person name="Gold S.E."/>
            <person name="Young S."/>
            <person name="Jaffe D."/>
            <person name="Gnerre S."/>
            <person name="Berlin A."/>
            <person name="Heiman D."/>
            <person name="Hepburn T."/>
            <person name="Sykes S."/>
            <person name="Alvarado L."/>
            <person name="Kodira C.D."/>
            <person name="Lander E."/>
            <person name="Galagan J."/>
            <person name="Nusbaum C."/>
            <person name="Birren B."/>
        </authorList>
    </citation>
    <scope>NUCLEOTIDE SEQUENCE [LARGE SCALE GENOMIC DNA]</scope>
    <source>
        <strain evidence="3">VdLs.17 / ATCC MYA-4575 / FGSC 10137</strain>
    </source>
</reference>
<dbReference type="Proteomes" id="UP000001611">
    <property type="component" value="Chromosome 1"/>
</dbReference>
<organism evidence="2 3">
    <name type="scientific">Verticillium dahliae (strain VdLs.17 / ATCC MYA-4575 / FGSC 10137)</name>
    <name type="common">Verticillium wilt</name>
    <dbReference type="NCBI Taxonomy" id="498257"/>
    <lineage>
        <taxon>Eukaryota</taxon>
        <taxon>Fungi</taxon>
        <taxon>Dikarya</taxon>
        <taxon>Ascomycota</taxon>
        <taxon>Pezizomycotina</taxon>
        <taxon>Sordariomycetes</taxon>
        <taxon>Hypocreomycetidae</taxon>
        <taxon>Glomerellales</taxon>
        <taxon>Plectosphaerellaceae</taxon>
        <taxon>Verticillium</taxon>
    </lineage>
</organism>
<dbReference type="KEGG" id="vda:VDAG_04442"/>
<dbReference type="InterPro" id="IPR046676">
    <property type="entry name" value="DUF6546"/>
</dbReference>
<gene>
    <name evidence="2" type="ORF">VDAG_04442</name>
</gene>
<evidence type="ECO:0000259" key="1">
    <source>
        <dbReference type="Pfam" id="PF20183"/>
    </source>
</evidence>
<dbReference type="HOGENOM" id="CLU_023464_2_0_1"/>
<name>G2X2B8_VERDV</name>
<accession>G2X2B8</accession>
<evidence type="ECO:0000313" key="2">
    <source>
        <dbReference type="EMBL" id="EGY23004.1"/>
    </source>
</evidence>
<dbReference type="OMA" id="LELMEIW"/>
<dbReference type="InParanoid" id="G2X2B8"/>
<evidence type="ECO:0000313" key="3">
    <source>
        <dbReference type="Proteomes" id="UP000001611"/>
    </source>
</evidence>
<dbReference type="EMBL" id="DS572701">
    <property type="protein sequence ID" value="EGY23004.1"/>
    <property type="molecule type" value="Genomic_DNA"/>
</dbReference>
<feature type="domain" description="DUF6546" evidence="1">
    <location>
        <begin position="132"/>
        <end position="274"/>
    </location>
</feature>
<dbReference type="GeneID" id="20705905"/>
<dbReference type="AlphaFoldDB" id="G2X2B8"/>
<sequence>MSFSKTATSRIFLDLPVDCRTEKAMSNGDYHDPQHGWVAGSRQSAPPPSAVSKVFHAVMDEGPFDDAQSELQWWDQLPSVPAVTSLFLRQQNRRRWNPDSLAHMFARFPRLQDVHYEPWREWNFLQRETDRDASYYFFEIQPSWEWPNLLSLVLTSKLLTPDENPTDINAILQAAALAAMKMPRLKTMEIWNGRKGLAALFRYQALRNVQQAVVLWRGTWDLAMEPPLIQAWEAVMHQYDGRRLDLVQERLDETAIKSHGDALSCLMLSSQVIRPISLQQIQMEQKALEGADTI</sequence>
<dbReference type="OrthoDB" id="4802432at2759"/>
<proteinExistence type="predicted"/>
<dbReference type="Pfam" id="PF20183">
    <property type="entry name" value="DUF6546"/>
    <property type="match status" value="1"/>
</dbReference>
<dbReference type="RefSeq" id="XP_009649184.1">
    <property type="nucleotide sequence ID" value="XM_009650889.1"/>
</dbReference>
<dbReference type="eggNOG" id="ENOG502SM97">
    <property type="taxonomic scope" value="Eukaryota"/>
</dbReference>
<protein>
    <recommendedName>
        <fullName evidence="1">DUF6546 domain-containing protein</fullName>
    </recommendedName>
</protein>
<keyword evidence="3" id="KW-1185">Reference proteome</keyword>